<evidence type="ECO:0000256" key="5">
    <source>
        <dbReference type="ARBA" id="ARBA00022670"/>
    </source>
</evidence>
<dbReference type="InterPro" id="IPR001842">
    <property type="entry name" value="Peptidase_M36"/>
</dbReference>
<evidence type="ECO:0000256" key="11">
    <source>
        <dbReference type="ARBA" id="ARBA00023145"/>
    </source>
</evidence>
<dbReference type="PANTHER" id="PTHR33478">
    <property type="entry name" value="EXTRACELLULAR METALLOPROTEINASE MEP"/>
    <property type="match status" value="1"/>
</dbReference>
<dbReference type="GO" id="GO:0005615">
    <property type="term" value="C:extracellular space"/>
    <property type="evidence" value="ECO:0007669"/>
    <property type="project" value="InterPro"/>
</dbReference>
<evidence type="ECO:0000256" key="8">
    <source>
        <dbReference type="ARBA" id="ARBA00022801"/>
    </source>
</evidence>
<feature type="signal peptide" evidence="13">
    <location>
        <begin position="1"/>
        <end position="20"/>
    </location>
</feature>
<name>A0A2S7VI76_PHOAN</name>
<accession>A0A2S7VI76</accession>
<comment type="similarity">
    <text evidence="3">Belongs to the peptidase M36 family.</text>
</comment>
<evidence type="ECO:0000256" key="1">
    <source>
        <dbReference type="ARBA" id="ARBA00001947"/>
    </source>
</evidence>
<dbReference type="GO" id="GO:0004222">
    <property type="term" value="F:metalloendopeptidase activity"/>
    <property type="evidence" value="ECO:0007669"/>
    <property type="project" value="InterPro"/>
</dbReference>
<gene>
    <name evidence="16" type="ORF">BTO08_15995</name>
</gene>
<feature type="compositionally biased region" description="Basic and acidic residues" evidence="12">
    <location>
        <begin position="1430"/>
        <end position="1441"/>
    </location>
</feature>
<dbReference type="InterPro" id="IPR013783">
    <property type="entry name" value="Ig-like_fold"/>
</dbReference>
<feature type="compositionally biased region" description="Acidic residues" evidence="12">
    <location>
        <begin position="1442"/>
        <end position="1456"/>
    </location>
</feature>
<evidence type="ECO:0000256" key="4">
    <source>
        <dbReference type="ARBA" id="ARBA00022525"/>
    </source>
</evidence>
<evidence type="ECO:0000256" key="3">
    <source>
        <dbReference type="ARBA" id="ARBA00006006"/>
    </source>
</evidence>
<sequence length="1465" mass="161222">MKIIRVFIWLAMLISIVSCNGGSEDTAEPSSDSKTVVVDFTPEFTAFRMAVPSTKNEQIGKNASSPILLVGTLQATNTATNAVDEFDWKAYLHLDTFKVESETTVGLTPGNYDLVLDIEHDGQKYHGEANTDIVDGNSPVAMNLTPVLGKLDTDVSVNPEMAKLFFKVDPNELNLLGLGTPIVGIGLDNNQEMKFLINKNSAQSDLFFNIQYGSYLVDINFYDDTEKVGHLDVPNQALNIDQNTTVVNYDVVPLMGVTVITFNEQGDTTDITVKIPNSIITHVQQLSDLNTELKLLDPNNMIVFDDQVIFTQDPNTPNSYIATLPMNLNFAQTQTHGLFLTLKFFDTADNPTVAFASCTSESFHLEHNDKTLGCQVTFNDTTIDVVTALNAHFVVNVYDVNGNPVKDAQIFIDDATTPIGVTGEDPFTSEGAVVFNTSVGEHDIKAKAIGYLAEKVVNAAPLSINNVDLYLMIPESPPADAVEPRNYDTRVSLTENVNIPPSTEQTNLANDMMVRIPPVKIDYEKRTGVARVLYNQTGYLTDADPSKTTEQVVMDFLEDNRRLLHLSPTDIANVEQQVYETAATGAKRFYLQQKRHGRDVFNALLQVNVNRDGRILSVNNTFSPHIDQVILSKQAPTITVKQAIINAAEKVGIKVRHQPAIENEDLGADDQATKVNAASASREPIDAKLVYVPVKNDELRLAWSFLLFTHDQRHVYQMLVDANSGELLAYFDQVDEHSYEVFQYPVESPNHATPVNARQIEVNPAASPGSPWAWHDLNATIGDEFTIMRGNNVHAYNDSNNSGSPTGPEPDCMAGITCVFPLDFTLPPQDSSEAATANLFHWNNIIHDITYLYGFDQASGNFQVNQYGAPGAGGDDVMAEAQDGGGMNNANFWTPADGTRPRMQMYLWSYTTPQRDGDFDNAIIVHEYAHGISNRLVGGPANVNCLSNYQRPSEGISDLYALMMTQPTGLTGADPRAMGTYVLGQPTSGAGIRPQRYSTDPAVNNYTYESIISGMSVPHGVGSVWAQAAWEVYWALVDEHGFDINLYNSLGGSGNQRAMLYFTEGLKNTICSPSFIDTRDGIIQAAIDNYSGEDVCLIWRTFAGFGLGVDAVSPSSNSLNVTNGFGIPSSCDETADVWVEDTHYDYFGPAPDTGNEPDANMVGKSMWRSKAIWNRVVAGSPGPHQNPEFGQKNEIYVNVKNRGAATAFNTTVEVYWAHASTGLTWPTGWTLLGTDTIGTLPVGADVQATVTWEPPTTGHYCLVARLINPQDPMSFPETASINYNTRQNNNIAWRNMNVVDLLINQQQKISFIARGIDTSNQQIVLQIGHDEQQRFLNDGGRLAINLLEFTGVDEWQEITQLPFIIRNLQTPTGNANEANVQLRFSADPMPITDKESALYHLDVMQLGTTATGSNQEIGGVSYEIITRTHLTDTDKDQKPDIQDDDDDDDQVPDELDAYPLDQSRH</sequence>
<protein>
    <submittedName>
        <fullName evidence="16">Peptidase M36</fullName>
    </submittedName>
</protein>
<dbReference type="Proteomes" id="UP000238730">
    <property type="component" value="Unassembled WGS sequence"/>
</dbReference>
<keyword evidence="8" id="KW-0378">Hydrolase</keyword>
<evidence type="ECO:0000256" key="12">
    <source>
        <dbReference type="SAM" id="MobiDB-lite"/>
    </source>
</evidence>
<keyword evidence="5" id="KW-0645">Protease</keyword>
<evidence type="ECO:0000259" key="15">
    <source>
        <dbReference type="Pfam" id="PF07705"/>
    </source>
</evidence>
<dbReference type="Gene3D" id="3.10.170.10">
    <property type="match status" value="1"/>
</dbReference>
<evidence type="ECO:0000256" key="13">
    <source>
        <dbReference type="SAM" id="SignalP"/>
    </source>
</evidence>
<dbReference type="OrthoDB" id="9775889at2"/>
<dbReference type="Gene3D" id="2.60.40.10">
    <property type="entry name" value="Immunoglobulins"/>
    <property type="match status" value="1"/>
</dbReference>
<dbReference type="Gene3D" id="1.10.390.10">
    <property type="entry name" value="Neutral Protease Domain 2"/>
    <property type="match status" value="1"/>
</dbReference>
<dbReference type="InterPro" id="IPR011096">
    <property type="entry name" value="FTP_domain"/>
</dbReference>
<feature type="chain" id="PRO_5015605627" evidence="13">
    <location>
        <begin position="21"/>
        <end position="1465"/>
    </location>
</feature>
<feature type="region of interest" description="Disordered" evidence="12">
    <location>
        <begin position="1430"/>
        <end position="1465"/>
    </location>
</feature>
<dbReference type="Pfam" id="PF07705">
    <property type="entry name" value="CARDB"/>
    <property type="match status" value="1"/>
</dbReference>
<dbReference type="SUPFAM" id="SSF55486">
    <property type="entry name" value="Metalloproteases ('zincins'), catalytic domain"/>
    <property type="match status" value="1"/>
</dbReference>
<evidence type="ECO:0000256" key="10">
    <source>
        <dbReference type="ARBA" id="ARBA00023049"/>
    </source>
</evidence>
<dbReference type="GO" id="GO:0006508">
    <property type="term" value="P:proteolysis"/>
    <property type="evidence" value="ECO:0007669"/>
    <property type="project" value="UniProtKB-KW"/>
</dbReference>
<dbReference type="EMBL" id="MSCJ01000003">
    <property type="protein sequence ID" value="PQJ61788.1"/>
    <property type="molecule type" value="Genomic_DNA"/>
</dbReference>
<dbReference type="InterPro" id="IPR027268">
    <property type="entry name" value="Peptidase_M4/M1_CTD_sf"/>
</dbReference>
<comment type="cofactor">
    <cofactor evidence="1">
        <name>Zn(2+)</name>
        <dbReference type="ChEBI" id="CHEBI:29105"/>
    </cofactor>
</comment>
<dbReference type="CDD" id="cd09596">
    <property type="entry name" value="M36"/>
    <property type="match status" value="1"/>
</dbReference>
<dbReference type="RefSeq" id="WP_105061656.1">
    <property type="nucleotide sequence ID" value="NZ_MSCJ01000003.1"/>
</dbReference>
<feature type="domain" description="CARDB" evidence="15">
    <location>
        <begin position="1184"/>
        <end position="1262"/>
    </location>
</feature>
<proteinExistence type="inferred from homology"/>
<keyword evidence="7 13" id="KW-0732">Signal</keyword>
<evidence type="ECO:0000256" key="2">
    <source>
        <dbReference type="ARBA" id="ARBA00004613"/>
    </source>
</evidence>
<organism evidence="16 17">
    <name type="scientific">Photobacterium angustum</name>
    <dbReference type="NCBI Taxonomy" id="661"/>
    <lineage>
        <taxon>Bacteria</taxon>
        <taxon>Pseudomonadati</taxon>
        <taxon>Pseudomonadota</taxon>
        <taxon>Gammaproteobacteria</taxon>
        <taxon>Vibrionales</taxon>
        <taxon>Vibrionaceae</taxon>
        <taxon>Photobacterium</taxon>
    </lineage>
</organism>
<keyword evidence="9" id="KW-0862">Zinc</keyword>
<comment type="subcellular location">
    <subcellularLocation>
        <location evidence="2">Secreted</location>
    </subcellularLocation>
</comment>
<dbReference type="InterPro" id="IPR011635">
    <property type="entry name" value="CARDB"/>
</dbReference>
<evidence type="ECO:0000256" key="9">
    <source>
        <dbReference type="ARBA" id="ARBA00022833"/>
    </source>
</evidence>
<evidence type="ECO:0000313" key="16">
    <source>
        <dbReference type="EMBL" id="PQJ61788.1"/>
    </source>
</evidence>
<evidence type="ECO:0000259" key="14">
    <source>
        <dbReference type="Pfam" id="PF07504"/>
    </source>
</evidence>
<reference evidence="16 17" key="1">
    <citation type="submission" date="2016-12" db="EMBL/GenBank/DDBJ databases">
        <title>Diversity of luminous bacteria.</title>
        <authorList>
            <person name="Yoshizawa S."/>
            <person name="Kogure K."/>
        </authorList>
    </citation>
    <scope>NUCLEOTIDE SEQUENCE [LARGE SCALE GENOMIC DNA]</scope>
    <source>
        <strain evidence="16 17">LC1-200</strain>
    </source>
</reference>
<keyword evidence="11" id="KW-0865">Zymogen</keyword>
<evidence type="ECO:0000256" key="7">
    <source>
        <dbReference type="ARBA" id="ARBA00022729"/>
    </source>
</evidence>
<feature type="domain" description="FTP" evidence="14">
    <location>
        <begin position="578"/>
        <end position="622"/>
    </location>
</feature>
<dbReference type="Pfam" id="PF02128">
    <property type="entry name" value="Peptidase_M36"/>
    <property type="match status" value="1"/>
</dbReference>
<comment type="caution">
    <text evidence="16">The sequence shown here is derived from an EMBL/GenBank/DDBJ whole genome shotgun (WGS) entry which is preliminary data.</text>
</comment>
<dbReference type="PANTHER" id="PTHR33478:SF1">
    <property type="entry name" value="EXTRACELLULAR METALLOPROTEINASE MEP"/>
    <property type="match status" value="1"/>
</dbReference>
<keyword evidence="10" id="KW-0482">Metalloprotease</keyword>
<dbReference type="Pfam" id="PF07504">
    <property type="entry name" value="FTP"/>
    <property type="match status" value="1"/>
</dbReference>
<dbReference type="GO" id="GO:0008270">
    <property type="term" value="F:zinc ion binding"/>
    <property type="evidence" value="ECO:0007669"/>
    <property type="project" value="InterPro"/>
</dbReference>
<keyword evidence="4" id="KW-0964">Secreted</keyword>
<keyword evidence="6" id="KW-0479">Metal-binding</keyword>
<evidence type="ECO:0000313" key="17">
    <source>
        <dbReference type="Proteomes" id="UP000238730"/>
    </source>
</evidence>
<evidence type="ECO:0000256" key="6">
    <source>
        <dbReference type="ARBA" id="ARBA00022723"/>
    </source>
</evidence>
<dbReference type="PROSITE" id="PS51257">
    <property type="entry name" value="PROKAR_LIPOPROTEIN"/>
    <property type="match status" value="1"/>
</dbReference>
<dbReference type="InterPro" id="IPR050371">
    <property type="entry name" value="Fungal_virulence_M36"/>
</dbReference>